<proteinExistence type="predicted"/>
<dbReference type="InterPro" id="IPR004254">
    <property type="entry name" value="AdipoR/HlyIII-related"/>
</dbReference>
<dbReference type="PANTHER" id="PTHR20855">
    <property type="entry name" value="ADIPOR/PROGESTIN RECEPTOR-RELATED"/>
    <property type="match status" value="1"/>
</dbReference>
<organism evidence="7 8">
    <name type="scientific">Actinomyces slackii</name>
    <dbReference type="NCBI Taxonomy" id="52774"/>
    <lineage>
        <taxon>Bacteria</taxon>
        <taxon>Bacillati</taxon>
        <taxon>Actinomycetota</taxon>
        <taxon>Actinomycetes</taxon>
        <taxon>Actinomycetales</taxon>
        <taxon>Actinomycetaceae</taxon>
        <taxon>Actinomyces</taxon>
    </lineage>
</organism>
<evidence type="ECO:0000256" key="1">
    <source>
        <dbReference type="ARBA" id="ARBA00004141"/>
    </source>
</evidence>
<keyword evidence="8" id="KW-1185">Reference proteome</keyword>
<dbReference type="Pfam" id="PF03006">
    <property type="entry name" value="HlyIII"/>
    <property type="match status" value="1"/>
</dbReference>
<feature type="transmembrane region" description="Helical" evidence="6">
    <location>
        <begin position="119"/>
        <end position="139"/>
    </location>
</feature>
<evidence type="ECO:0000256" key="5">
    <source>
        <dbReference type="PIRSR" id="PIRSR604254-1"/>
    </source>
</evidence>
<keyword evidence="5" id="KW-0479">Metal-binding</keyword>
<protein>
    <submittedName>
        <fullName evidence="7">Hemolysin</fullName>
    </submittedName>
</protein>
<sequence length="229" mass="24332">MSAAATNKHSRTAHAGVVASMKPRLRGWIHAGTAPLALAACIVLTALAPGAGLTWACAIYLVCSLLLFANSGVYHIGSGHWPARVTAVLRRIDHANIYLLIAGTYTPLSVALLPPSTAALVLGIVWAGAGIGTATNLLWMSAPRWFTAGLYVILGWVAIWFLPQFWTNGGPAIVWLLVAGGVTYTLGAVIYARKLPNPSPRWFGFHEVFHVCTVAAWACQCVACYLAVL</sequence>
<gene>
    <name evidence="7" type="primary">yqfA</name>
    <name evidence="7" type="ORF">NCTC11923_00091</name>
</gene>
<feature type="transmembrane region" description="Helical" evidence="6">
    <location>
        <begin position="28"/>
        <end position="47"/>
    </location>
</feature>
<evidence type="ECO:0000313" key="8">
    <source>
        <dbReference type="Proteomes" id="UP000276899"/>
    </source>
</evidence>
<feature type="transmembrane region" description="Helical" evidence="6">
    <location>
        <begin position="53"/>
        <end position="74"/>
    </location>
</feature>
<dbReference type="RefSeq" id="WP_026427911.1">
    <property type="nucleotide sequence ID" value="NZ_CBCRWE010000039.1"/>
</dbReference>
<keyword evidence="4 6" id="KW-0472">Membrane</keyword>
<dbReference type="AlphaFoldDB" id="A0A3S4SIN5"/>
<feature type="transmembrane region" description="Helical" evidence="6">
    <location>
        <begin position="172"/>
        <end position="192"/>
    </location>
</feature>
<dbReference type="PANTHER" id="PTHR20855:SF3">
    <property type="entry name" value="LD03007P"/>
    <property type="match status" value="1"/>
</dbReference>
<evidence type="ECO:0000256" key="6">
    <source>
        <dbReference type="SAM" id="Phobius"/>
    </source>
</evidence>
<evidence type="ECO:0000256" key="3">
    <source>
        <dbReference type="ARBA" id="ARBA00022989"/>
    </source>
</evidence>
<reference evidence="7 8" key="1">
    <citation type="submission" date="2018-12" db="EMBL/GenBank/DDBJ databases">
        <authorList>
            <consortium name="Pathogen Informatics"/>
        </authorList>
    </citation>
    <scope>NUCLEOTIDE SEQUENCE [LARGE SCALE GENOMIC DNA]</scope>
    <source>
        <strain evidence="7 8">NCTC11923</strain>
    </source>
</reference>
<keyword evidence="5" id="KW-0862">Zinc</keyword>
<comment type="subcellular location">
    <subcellularLocation>
        <location evidence="1">Membrane</location>
        <topology evidence="1">Multi-pass membrane protein</topology>
    </subcellularLocation>
</comment>
<dbReference type="EMBL" id="LR134363">
    <property type="protein sequence ID" value="VEG73486.1"/>
    <property type="molecule type" value="Genomic_DNA"/>
</dbReference>
<keyword evidence="2 6" id="KW-0812">Transmembrane</keyword>
<feature type="binding site" evidence="5">
    <location>
        <position position="75"/>
    </location>
    <ligand>
        <name>Zn(2+)</name>
        <dbReference type="ChEBI" id="CHEBI:29105"/>
    </ligand>
</feature>
<dbReference type="STRING" id="1278298.GCA_000428685_01146"/>
<feature type="binding site" evidence="5">
    <location>
        <position position="206"/>
    </location>
    <ligand>
        <name>Zn(2+)</name>
        <dbReference type="ChEBI" id="CHEBI:29105"/>
    </ligand>
</feature>
<dbReference type="Proteomes" id="UP000276899">
    <property type="component" value="Chromosome"/>
</dbReference>
<dbReference type="GO" id="GO:0046872">
    <property type="term" value="F:metal ion binding"/>
    <property type="evidence" value="ECO:0007669"/>
    <property type="project" value="UniProtKB-KW"/>
</dbReference>
<evidence type="ECO:0000256" key="4">
    <source>
        <dbReference type="ARBA" id="ARBA00023136"/>
    </source>
</evidence>
<feature type="binding site" evidence="5">
    <location>
        <position position="210"/>
    </location>
    <ligand>
        <name>Zn(2+)</name>
        <dbReference type="ChEBI" id="CHEBI:29105"/>
    </ligand>
</feature>
<evidence type="ECO:0000313" key="7">
    <source>
        <dbReference type="EMBL" id="VEG73486.1"/>
    </source>
</evidence>
<dbReference type="KEGG" id="asla:NCTC11923_00091"/>
<name>A0A3S4SIN5_9ACTO</name>
<feature type="transmembrane region" description="Helical" evidence="6">
    <location>
        <begin position="146"/>
        <end position="166"/>
    </location>
</feature>
<evidence type="ECO:0000256" key="2">
    <source>
        <dbReference type="ARBA" id="ARBA00022692"/>
    </source>
</evidence>
<accession>A0A3S4SIN5</accession>
<keyword evidence="3 6" id="KW-1133">Transmembrane helix</keyword>
<feature type="transmembrane region" description="Helical" evidence="6">
    <location>
        <begin position="95"/>
        <end position="113"/>
    </location>
</feature>
<dbReference type="GO" id="GO:0016020">
    <property type="term" value="C:membrane"/>
    <property type="evidence" value="ECO:0007669"/>
    <property type="project" value="UniProtKB-SubCell"/>
</dbReference>